<accession>A0A8E2W8J4</accession>
<dbReference type="GeneID" id="61054868"/>
<name>A0A8E2W8J4_RHILI</name>
<proteinExistence type="predicted"/>
<evidence type="ECO:0000313" key="2">
    <source>
        <dbReference type="Proteomes" id="UP000245631"/>
    </source>
</evidence>
<protein>
    <recommendedName>
        <fullName evidence="3">Phage coat protein</fullName>
    </recommendedName>
</protein>
<dbReference type="Proteomes" id="UP000245631">
    <property type="component" value="Unassembled WGS sequence"/>
</dbReference>
<evidence type="ECO:0008006" key="3">
    <source>
        <dbReference type="Google" id="ProtNLM"/>
    </source>
</evidence>
<organism evidence="1 2">
    <name type="scientific">Rhizobium loti</name>
    <name type="common">Mesorhizobium loti</name>
    <dbReference type="NCBI Taxonomy" id="381"/>
    <lineage>
        <taxon>Bacteria</taxon>
        <taxon>Pseudomonadati</taxon>
        <taxon>Pseudomonadota</taxon>
        <taxon>Alphaproteobacteria</taxon>
        <taxon>Hyphomicrobiales</taxon>
        <taxon>Phyllobacteriaceae</taxon>
        <taxon>Mesorhizobium</taxon>
    </lineage>
</organism>
<evidence type="ECO:0000313" key="1">
    <source>
        <dbReference type="EMBL" id="PWJ88371.1"/>
    </source>
</evidence>
<dbReference type="Pfam" id="PF20036">
    <property type="entry name" value="Gp13-like"/>
    <property type="match status" value="1"/>
</dbReference>
<comment type="caution">
    <text evidence="1">The sequence shown here is derived from an EMBL/GenBank/DDBJ whole genome shotgun (WGS) entry which is preliminary data.</text>
</comment>
<sequence length="326" mass="34880">MADTPTALADVIVPERFNPYFRELTTQVNAFFRSGIVTSVPDLTFGNQGGTEINMPFWKALSERAQLLDDTQDLEIRKVQTGQDKAVQHARALVYGGTDLSAALAGDDAMAAIASGIAENWSGEFNYQLIATLKGAMGALLAESPDVNALDISGLSGAAAIIDGTSFIDAAQMLGDKKDQISGVLMHSAVEALLAKNNLIDTIRDSDGQIVMKTFMQKELIVDDANAGTNGVYDTYLFGPGAIGFADGNPKVPSEVGRNPLINGGQDYLVTRRHYVLHPRGIKWDPGSGVPASVTPSDAELAAAGNWSRVYEQKNVRIVMLRHKIA</sequence>
<reference evidence="1 2" key="1">
    <citation type="submission" date="2018-05" db="EMBL/GenBank/DDBJ databases">
        <title>Genomic Encyclopedia of Type Strains, Phase IV (KMG-IV): sequencing the most valuable type-strain genomes for metagenomic binning, comparative biology and taxonomic classification.</title>
        <authorList>
            <person name="Goeker M."/>
        </authorList>
    </citation>
    <scope>NUCLEOTIDE SEQUENCE [LARGE SCALE GENOMIC DNA]</scope>
    <source>
        <strain evidence="1 2">DSM 2626</strain>
    </source>
</reference>
<dbReference type="AlphaFoldDB" id="A0A8E2W8J4"/>
<dbReference type="InterPro" id="IPR045404">
    <property type="entry name" value="Gp13-like"/>
</dbReference>
<dbReference type="RefSeq" id="WP_109670393.1">
    <property type="nucleotide sequence ID" value="NZ_QGGH01000011.1"/>
</dbReference>
<gene>
    <name evidence="1" type="ORF">C8D77_11193</name>
</gene>
<dbReference type="EMBL" id="QGGH01000011">
    <property type="protein sequence ID" value="PWJ88371.1"/>
    <property type="molecule type" value="Genomic_DNA"/>
</dbReference>